<dbReference type="PANTHER" id="PTHR10026">
    <property type="entry name" value="CYCLIN"/>
    <property type="match status" value="1"/>
</dbReference>
<gene>
    <name evidence="5" type="ORF">BB559_000616</name>
</gene>
<dbReference type="GO" id="GO:0006357">
    <property type="term" value="P:regulation of transcription by RNA polymerase II"/>
    <property type="evidence" value="ECO:0007669"/>
    <property type="project" value="InterPro"/>
</dbReference>
<dbReference type="CDD" id="cd20525">
    <property type="entry name" value="CYCLIN_CCNH_rpt2"/>
    <property type="match status" value="1"/>
</dbReference>
<dbReference type="SUPFAM" id="SSF47954">
    <property type="entry name" value="Cyclin-like"/>
    <property type="match status" value="2"/>
</dbReference>
<dbReference type="InterPro" id="IPR006671">
    <property type="entry name" value="Cyclin_N"/>
</dbReference>
<sequence>MQSTERPQIFKNTEISQISKRDAVKKLEHFLSAMPAGQLAPSAIRSQLTKIKESLYLSILTKTMKNLYEQASQYKSWRFSKEGLLELRKNVNSKGIEAAKKSHAMEKQLKDELDGKMDVDSTGPDGQKANDNQNKNVISDSQFLTFEEEQEYVSFYETKIRDFAKAFKLSQKVKATAVMYMKRFYLHNTVLDYQPKQILLVCLFLSAKAENQFMSIEEFTKHQSKTSPADIIDLELILCQSLRFDLAVIHPYNAAYGYYLDLQEYVTDFQLLTKAHLLAISYIDTSLFTDVGLIFQPSQVAIACWKLATIKINNSSGPGSTSVALDFDGYLSKKISAKLLVNLYLIMDEIQQMITQYKAPSMETVKNIDRKLFYCKNPAKNSNSLLYKKLEEQKELAQKQKKKKADKGKNDDNTMDHGSIDDVFS</sequence>
<accession>A0A2T9Z4U1</accession>
<dbReference type="Pfam" id="PF16899">
    <property type="entry name" value="Cyclin_C_2"/>
    <property type="match status" value="1"/>
</dbReference>
<feature type="domain" description="Cyclin-like" evidence="4">
    <location>
        <begin position="260"/>
        <end position="349"/>
    </location>
</feature>
<keyword evidence="1 2" id="KW-0195">Cyclin</keyword>
<dbReference type="Gene3D" id="1.10.472.10">
    <property type="entry name" value="Cyclin-like"/>
    <property type="match status" value="2"/>
</dbReference>
<dbReference type="GO" id="GO:0016538">
    <property type="term" value="F:cyclin-dependent protein serine/threonine kinase regulator activity"/>
    <property type="evidence" value="ECO:0007669"/>
    <property type="project" value="InterPro"/>
</dbReference>
<evidence type="ECO:0000256" key="2">
    <source>
        <dbReference type="RuleBase" id="RU000383"/>
    </source>
</evidence>
<keyword evidence="6" id="KW-1185">Reference proteome</keyword>
<dbReference type="EMBL" id="MBFT01000030">
    <property type="protein sequence ID" value="PVU99556.1"/>
    <property type="molecule type" value="Genomic_DNA"/>
</dbReference>
<evidence type="ECO:0000313" key="5">
    <source>
        <dbReference type="EMBL" id="PVU99556.1"/>
    </source>
</evidence>
<name>A0A2T9Z4U1_9FUNG</name>
<feature type="region of interest" description="Disordered" evidence="3">
    <location>
        <begin position="397"/>
        <end position="425"/>
    </location>
</feature>
<comment type="caution">
    <text evidence="5">The sequence shown here is derived from an EMBL/GenBank/DDBJ whole genome shotgun (WGS) entry which is preliminary data.</text>
</comment>
<reference evidence="5 6" key="1">
    <citation type="journal article" date="2018" name="MBio">
        <title>Comparative Genomics Reveals the Core Gene Toolbox for the Fungus-Insect Symbiosis.</title>
        <authorList>
            <person name="Wang Y."/>
            <person name="Stata M."/>
            <person name="Wang W."/>
            <person name="Stajich J.E."/>
            <person name="White M.M."/>
            <person name="Moncalvo J.M."/>
        </authorList>
    </citation>
    <scope>NUCLEOTIDE SEQUENCE [LARGE SCALE GENOMIC DNA]</scope>
    <source>
        <strain evidence="5 6">AUS-77-4</strain>
    </source>
</reference>
<dbReference type="Pfam" id="PF00134">
    <property type="entry name" value="Cyclin_N"/>
    <property type="match status" value="1"/>
</dbReference>
<dbReference type="InterPro" id="IPR013763">
    <property type="entry name" value="Cyclin-like_dom"/>
</dbReference>
<dbReference type="STRING" id="61424.A0A2T9Z4U1"/>
<feature type="region of interest" description="Disordered" evidence="3">
    <location>
        <begin position="115"/>
        <end position="134"/>
    </location>
</feature>
<dbReference type="InterPro" id="IPR036915">
    <property type="entry name" value="Cyclin-like_sf"/>
</dbReference>
<proteinExistence type="inferred from homology"/>
<protein>
    <recommendedName>
        <fullName evidence="4">Cyclin-like domain-containing protein</fullName>
    </recommendedName>
</protein>
<dbReference type="Proteomes" id="UP000245699">
    <property type="component" value="Unassembled WGS sequence"/>
</dbReference>
<evidence type="ECO:0000259" key="4">
    <source>
        <dbReference type="SMART" id="SM00385"/>
    </source>
</evidence>
<organism evidence="5 6">
    <name type="scientific">Furculomyces boomerangus</name>
    <dbReference type="NCBI Taxonomy" id="61424"/>
    <lineage>
        <taxon>Eukaryota</taxon>
        <taxon>Fungi</taxon>
        <taxon>Fungi incertae sedis</taxon>
        <taxon>Zoopagomycota</taxon>
        <taxon>Kickxellomycotina</taxon>
        <taxon>Harpellomycetes</taxon>
        <taxon>Harpellales</taxon>
        <taxon>Harpellaceae</taxon>
        <taxon>Furculomyces</taxon>
    </lineage>
</organism>
<feature type="compositionally biased region" description="Basic and acidic residues" evidence="3">
    <location>
        <begin position="407"/>
        <end position="425"/>
    </location>
</feature>
<evidence type="ECO:0000256" key="3">
    <source>
        <dbReference type="SAM" id="MobiDB-lite"/>
    </source>
</evidence>
<feature type="domain" description="Cyclin-like" evidence="4">
    <location>
        <begin position="158"/>
        <end position="240"/>
    </location>
</feature>
<evidence type="ECO:0000256" key="1">
    <source>
        <dbReference type="ARBA" id="ARBA00023127"/>
    </source>
</evidence>
<evidence type="ECO:0000313" key="6">
    <source>
        <dbReference type="Proteomes" id="UP000245699"/>
    </source>
</evidence>
<dbReference type="InterPro" id="IPR043198">
    <property type="entry name" value="Cyclin/Ssn8"/>
</dbReference>
<dbReference type="SMART" id="SM00385">
    <property type="entry name" value="CYCLIN"/>
    <property type="match status" value="2"/>
</dbReference>
<comment type="similarity">
    <text evidence="2">Belongs to the cyclin family.</text>
</comment>
<dbReference type="CDD" id="cd20524">
    <property type="entry name" value="CYCLIN_CCNH_rpt1"/>
    <property type="match status" value="1"/>
</dbReference>
<dbReference type="OrthoDB" id="340962at2759"/>
<dbReference type="InterPro" id="IPR031658">
    <property type="entry name" value="Cyclin_C_2"/>
</dbReference>
<dbReference type="AlphaFoldDB" id="A0A2T9Z4U1"/>